<dbReference type="PANTHER" id="PTHR40422">
    <property type="entry name" value="TRANSLATION MACHINERY-ASSOCIATED PROTEIN 17"/>
    <property type="match status" value="1"/>
</dbReference>
<proteinExistence type="predicted"/>
<evidence type="ECO:0000256" key="1">
    <source>
        <dbReference type="SAM" id="MobiDB-lite"/>
    </source>
</evidence>
<dbReference type="EMBL" id="JBEVYD010000012">
    <property type="protein sequence ID" value="KAL3228938.1"/>
    <property type="molecule type" value="Genomic_DNA"/>
</dbReference>
<feature type="region of interest" description="Disordered" evidence="1">
    <location>
        <begin position="102"/>
        <end position="133"/>
    </location>
</feature>
<accession>A0ABR4NM96</accession>
<dbReference type="PANTHER" id="PTHR40422:SF1">
    <property type="entry name" value="TRANSLATION MACHINERY-ASSOCIATED PROTEIN 17"/>
    <property type="match status" value="1"/>
</dbReference>
<dbReference type="InterPro" id="IPR038966">
    <property type="entry name" value="TMA17"/>
</dbReference>
<comment type="caution">
    <text evidence="2">The sequence shown here is derived from an EMBL/GenBank/DDBJ whole genome shotgun (WGS) entry which is preliminary data.</text>
</comment>
<gene>
    <name evidence="2" type="ORF">RNJ44_02025</name>
</gene>
<sequence>MATASGMKRPVDVASFKVAISDMGSDELNRIKHELENSIRHLSRSNERLHNYIKKLKGEDVEIDGEEMDEGLGSDDIELFQDSIRENELVLENSQERLEALEDELSYRSQPTTKEATYDSLGERKPSAIDMDNSKVDVAAPNSIYL</sequence>
<protein>
    <submittedName>
        <fullName evidence="2">Translation machinery-associated protein 17</fullName>
    </submittedName>
</protein>
<dbReference type="Proteomes" id="UP001623330">
    <property type="component" value="Unassembled WGS sequence"/>
</dbReference>
<keyword evidence="3" id="KW-1185">Reference proteome</keyword>
<reference evidence="2 3" key="1">
    <citation type="submission" date="2024-05" db="EMBL/GenBank/DDBJ databases">
        <title>Long read based assembly of the Candida bracarensis genome reveals expanded adhesin content.</title>
        <authorList>
            <person name="Marcet-Houben M."/>
            <person name="Ksiezopolska E."/>
            <person name="Gabaldon T."/>
        </authorList>
    </citation>
    <scope>NUCLEOTIDE SEQUENCE [LARGE SCALE GENOMIC DNA]</scope>
    <source>
        <strain evidence="2 3">CBM6</strain>
    </source>
</reference>
<feature type="compositionally biased region" description="Basic and acidic residues" evidence="1">
    <location>
        <begin position="121"/>
        <end position="133"/>
    </location>
</feature>
<evidence type="ECO:0000313" key="2">
    <source>
        <dbReference type="EMBL" id="KAL3228938.1"/>
    </source>
</evidence>
<evidence type="ECO:0000313" key="3">
    <source>
        <dbReference type="Proteomes" id="UP001623330"/>
    </source>
</evidence>
<organism evidence="2 3">
    <name type="scientific">Nakaseomyces bracarensis</name>
    <dbReference type="NCBI Taxonomy" id="273131"/>
    <lineage>
        <taxon>Eukaryota</taxon>
        <taxon>Fungi</taxon>
        <taxon>Dikarya</taxon>
        <taxon>Ascomycota</taxon>
        <taxon>Saccharomycotina</taxon>
        <taxon>Saccharomycetes</taxon>
        <taxon>Saccharomycetales</taxon>
        <taxon>Saccharomycetaceae</taxon>
        <taxon>Nakaseomyces</taxon>
    </lineage>
</organism>
<name>A0ABR4NM96_9SACH</name>